<dbReference type="RefSeq" id="WP_004061207.1">
    <property type="nucleotide sequence ID" value="NZ_AOLH01000001.1"/>
</dbReference>
<dbReference type="GO" id="GO:0003676">
    <property type="term" value="F:nucleic acid binding"/>
    <property type="evidence" value="ECO:0007669"/>
    <property type="project" value="InterPro"/>
</dbReference>
<evidence type="ECO:0000259" key="1">
    <source>
        <dbReference type="PROSITE" id="PS50126"/>
    </source>
</evidence>
<evidence type="ECO:0000313" key="2">
    <source>
        <dbReference type="EMBL" id="ELZ79176.1"/>
    </source>
</evidence>
<dbReference type="SUPFAM" id="SSF50249">
    <property type="entry name" value="Nucleic acid-binding proteins"/>
    <property type="match status" value="1"/>
</dbReference>
<reference evidence="2 3" key="1">
    <citation type="journal article" date="2014" name="PLoS Genet.">
        <title>Phylogenetically driven sequencing of extremely halophilic archaea reveals strategies for static and dynamic osmo-response.</title>
        <authorList>
            <person name="Becker E.A."/>
            <person name="Seitzer P.M."/>
            <person name="Tritt A."/>
            <person name="Larsen D."/>
            <person name="Krusor M."/>
            <person name="Yao A.I."/>
            <person name="Wu D."/>
            <person name="Madern D."/>
            <person name="Eisen J.A."/>
            <person name="Darling A.E."/>
            <person name="Facciotti M.T."/>
        </authorList>
    </citation>
    <scope>NUCLEOTIDE SEQUENCE [LARGE SCALE GENOMIC DNA]</scope>
    <source>
        <strain evidence="3">DSM 14919 / CCM 7023 / CIP 107410 / JCM 9276 / NCIMB 13854 / Aa 2.2</strain>
    </source>
</reference>
<dbReference type="InterPro" id="IPR003029">
    <property type="entry name" value="S1_domain"/>
</dbReference>
<evidence type="ECO:0000313" key="3">
    <source>
        <dbReference type="Proteomes" id="UP000011535"/>
    </source>
</evidence>
<proteinExistence type="predicted"/>
<protein>
    <submittedName>
        <fullName evidence="2">Putative nuclease</fullName>
    </submittedName>
</protein>
<dbReference type="InterPro" id="IPR012340">
    <property type="entry name" value="NA-bd_OB-fold"/>
</dbReference>
<dbReference type="SMART" id="SM00316">
    <property type="entry name" value="S1"/>
    <property type="match status" value="1"/>
</dbReference>
<dbReference type="Pfam" id="PF00575">
    <property type="entry name" value="S1"/>
    <property type="match status" value="1"/>
</dbReference>
<feature type="domain" description="S1 motif" evidence="1">
    <location>
        <begin position="25"/>
        <end position="92"/>
    </location>
</feature>
<dbReference type="Gene3D" id="2.40.50.140">
    <property type="entry name" value="Nucleic acid-binding proteins"/>
    <property type="match status" value="1"/>
</dbReference>
<gene>
    <name evidence="2" type="ORF">C456_00210</name>
</gene>
<dbReference type="Proteomes" id="UP000011535">
    <property type="component" value="Unassembled WGS sequence"/>
</dbReference>
<organism evidence="2 3">
    <name type="scientific">Haloferax lucentense (strain DSM 14919 / JCM 9276 / NCIMB 13854 / Aa 2.2)</name>
    <name type="common">Haloferax alicantei</name>
    <dbReference type="NCBI Taxonomy" id="1230452"/>
    <lineage>
        <taxon>Archaea</taxon>
        <taxon>Methanobacteriati</taxon>
        <taxon>Methanobacteriota</taxon>
        <taxon>Stenosarchaea group</taxon>
        <taxon>Halobacteria</taxon>
        <taxon>Halobacteriales</taxon>
        <taxon>Haloferacaceae</taxon>
        <taxon>Haloferax</taxon>
    </lineage>
</organism>
<feature type="non-terminal residue" evidence="2">
    <location>
        <position position="93"/>
    </location>
</feature>
<dbReference type="AlphaFoldDB" id="M0H3T2"/>
<comment type="caution">
    <text evidence="2">The sequence shown here is derived from an EMBL/GenBank/DDBJ whole genome shotgun (WGS) entry which is preliminary data.</text>
</comment>
<dbReference type="PROSITE" id="PS50126">
    <property type="entry name" value="S1"/>
    <property type="match status" value="1"/>
</dbReference>
<accession>M0H3T2</accession>
<name>M0H3T2_HALL2</name>
<dbReference type="EMBL" id="AOLH01000001">
    <property type="protein sequence ID" value="ELZ79176.1"/>
    <property type="molecule type" value="Genomic_DNA"/>
</dbReference>
<sequence>MDWITHEEDVWFEFRGNSPHQLVPGRFYKGTVDGYADFGVFVDLASNVTGLLHRSELDRRLESLDWDPGDEVFVQVKNVRDNGNIDLGWSIRQ</sequence>